<keyword evidence="6" id="KW-1185">Reference proteome</keyword>
<dbReference type="Pfam" id="PF08242">
    <property type="entry name" value="Methyltransf_12"/>
    <property type="match status" value="1"/>
</dbReference>
<keyword evidence="3" id="KW-0949">S-adenosyl-L-methionine</keyword>
<evidence type="ECO:0000313" key="5">
    <source>
        <dbReference type="EMBL" id="PDV98092.1"/>
    </source>
</evidence>
<feature type="domain" description="Methyltransferase type 12" evidence="4">
    <location>
        <begin position="45"/>
        <end position="143"/>
    </location>
</feature>
<organism evidence="5 6">
    <name type="scientific">Candidatus Chloroploca asiatica</name>
    <dbReference type="NCBI Taxonomy" id="1506545"/>
    <lineage>
        <taxon>Bacteria</taxon>
        <taxon>Bacillati</taxon>
        <taxon>Chloroflexota</taxon>
        <taxon>Chloroflexia</taxon>
        <taxon>Chloroflexales</taxon>
        <taxon>Chloroflexineae</taxon>
        <taxon>Oscillochloridaceae</taxon>
        <taxon>Candidatus Chloroploca</taxon>
    </lineage>
</organism>
<gene>
    <name evidence="5" type="ORF">A9Q02_03155</name>
</gene>
<evidence type="ECO:0000313" key="6">
    <source>
        <dbReference type="Proteomes" id="UP000220922"/>
    </source>
</evidence>
<sequence length="259" mass="28994">MLTFDFGANWQAFSAQYVDEERLIIAAQSLQQLLGRDNLQDLRVLDVGCGSGLFAIAAHQLGAKEIIGIDINPRSIAASEHNKARLSPTAPITFYQMSALDQDALTGLGQFDLVYAWGSLHHTGAMWQAIANTAQRVAPGGTLVLGLYKRHSTSPIWKGIKWFYNRVPPLMQRIMIPFFAAVIYLAKLLVTQRNPLEKQRGMDFWYDVIDWVGGYPYEYATVQEVKIFVIPLGFHLRKIASDSAPTGINEFIFTQGDKE</sequence>
<keyword evidence="2" id="KW-0808">Transferase</keyword>
<dbReference type="GO" id="GO:0008168">
    <property type="term" value="F:methyltransferase activity"/>
    <property type="evidence" value="ECO:0007669"/>
    <property type="project" value="UniProtKB-KW"/>
</dbReference>
<dbReference type="Proteomes" id="UP000220922">
    <property type="component" value="Unassembled WGS sequence"/>
</dbReference>
<evidence type="ECO:0000259" key="4">
    <source>
        <dbReference type="Pfam" id="PF08242"/>
    </source>
</evidence>
<evidence type="ECO:0000256" key="3">
    <source>
        <dbReference type="ARBA" id="ARBA00022691"/>
    </source>
</evidence>
<protein>
    <recommendedName>
        <fullName evidence="4">Methyltransferase type 12 domain-containing protein</fullName>
    </recommendedName>
</protein>
<reference evidence="5 6" key="1">
    <citation type="submission" date="2016-05" db="EMBL/GenBank/DDBJ databases">
        <authorList>
            <person name="Lavstsen T."/>
            <person name="Jespersen J.S."/>
        </authorList>
    </citation>
    <scope>NUCLEOTIDE SEQUENCE [LARGE SCALE GENOMIC DNA]</scope>
    <source>
        <strain evidence="5 6">B7-9</strain>
    </source>
</reference>
<dbReference type="InterPro" id="IPR013217">
    <property type="entry name" value="Methyltransf_12"/>
</dbReference>
<dbReference type="InterPro" id="IPR029063">
    <property type="entry name" value="SAM-dependent_MTases_sf"/>
</dbReference>
<comment type="caution">
    <text evidence="5">The sequence shown here is derived from an EMBL/GenBank/DDBJ whole genome shotgun (WGS) entry which is preliminary data.</text>
</comment>
<dbReference type="RefSeq" id="WP_172450995.1">
    <property type="nucleotide sequence ID" value="NZ_LYXE01000110.1"/>
</dbReference>
<dbReference type="Gene3D" id="3.40.50.150">
    <property type="entry name" value="Vaccinia Virus protein VP39"/>
    <property type="match status" value="1"/>
</dbReference>
<keyword evidence="1" id="KW-0489">Methyltransferase</keyword>
<dbReference type="PANTHER" id="PTHR43464">
    <property type="entry name" value="METHYLTRANSFERASE"/>
    <property type="match status" value="1"/>
</dbReference>
<proteinExistence type="predicted"/>
<name>A0A2H3KJL6_9CHLR</name>
<dbReference type="AlphaFoldDB" id="A0A2H3KJL6"/>
<dbReference type="GO" id="GO:0032259">
    <property type="term" value="P:methylation"/>
    <property type="evidence" value="ECO:0007669"/>
    <property type="project" value="UniProtKB-KW"/>
</dbReference>
<dbReference type="EMBL" id="LYXE01000110">
    <property type="protein sequence ID" value="PDV98092.1"/>
    <property type="molecule type" value="Genomic_DNA"/>
</dbReference>
<dbReference type="CDD" id="cd02440">
    <property type="entry name" value="AdoMet_MTases"/>
    <property type="match status" value="1"/>
</dbReference>
<dbReference type="PANTHER" id="PTHR43464:SF19">
    <property type="entry name" value="UBIQUINONE BIOSYNTHESIS O-METHYLTRANSFERASE, MITOCHONDRIAL"/>
    <property type="match status" value="1"/>
</dbReference>
<evidence type="ECO:0000256" key="1">
    <source>
        <dbReference type="ARBA" id="ARBA00022603"/>
    </source>
</evidence>
<dbReference type="SUPFAM" id="SSF53335">
    <property type="entry name" value="S-adenosyl-L-methionine-dependent methyltransferases"/>
    <property type="match status" value="1"/>
</dbReference>
<accession>A0A2H3KJL6</accession>
<evidence type="ECO:0000256" key="2">
    <source>
        <dbReference type="ARBA" id="ARBA00022679"/>
    </source>
</evidence>